<keyword evidence="7" id="KW-0249">Electron transport</keyword>
<keyword evidence="9" id="KW-0472">Membrane</keyword>
<feature type="non-terminal residue" evidence="10">
    <location>
        <position position="1"/>
    </location>
</feature>
<keyword evidence="8" id="KW-0496">Mitochondrion</keyword>
<dbReference type="Pfam" id="PF10249">
    <property type="entry name" value="NDUFB10"/>
    <property type="match status" value="1"/>
</dbReference>
<reference evidence="10 11" key="1">
    <citation type="submission" date="2024-05" db="EMBL/GenBank/DDBJ databases">
        <title>Culex pipiens pipiens assembly and annotation.</title>
        <authorList>
            <person name="Alout H."/>
            <person name="Durand T."/>
        </authorList>
    </citation>
    <scope>NUCLEOTIDE SEQUENCE [LARGE SCALE GENOMIC DNA]</scope>
    <source>
        <strain evidence="10">HA-2024</strain>
        <tissue evidence="10">Whole body</tissue>
    </source>
</reference>
<name>A0ABD1DVV3_CULPP</name>
<keyword evidence="6" id="KW-0999">Mitochondrion inner membrane</keyword>
<dbReference type="GO" id="GO:0005743">
    <property type="term" value="C:mitochondrial inner membrane"/>
    <property type="evidence" value="ECO:0007669"/>
    <property type="project" value="UniProtKB-SubCell"/>
</dbReference>
<dbReference type="InterPro" id="IPR019377">
    <property type="entry name" value="NADH_UbQ_OxRdtase_su10"/>
</dbReference>
<evidence type="ECO:0000256" key="7">
    <source>
        <dbReference type="ARBA" id="ARBA00022982"/>
    </source>
</evidence>
<protein>
    <recommendedName>
        <fullName evidence="3">NADH dehydrogenase [ubiquinone] 1 beta subcomplex subunit 10</fullName>
    </recommendedName>
</protein>
<evidence type="ECO:0000256" key="8">
    <source>
        <dbReference type="ARBA" id="ARBA00023128"/>
    </source>
</evidence>
<evidence type="ECO:0000256" key="2">
    <source>
        <dbReference type="ARBA" id="ARBA00008317"/>
    </source>
</evidence>
<comment type="similarity">
    <text evidence="2">Belongs to the complex I NDUFB10 subunit family.</text>
</comment>
<dbReference type="AlphaFoldDB" id="A0ABD1DVV3"/>
<dbReference type="EMBL" id="JBEHCU010001787">
    <property type="protein sequence ID" value="KAL1403295.1"/>
    <property type="molecule type" value="Genomic_DNA"/>
</dbReference>
<gene>
    <name evidence="10" type="ORF">pipiens_019431</name>
</gene>
<dbReference type="PANTHER" id="PTHR13094">
    <property type="entry name" value="NADH-UBIQUINONE OXIDOREDUCTASE PDSW SUBUNIT"/>
    <property type="match status" value="1"/>
</dbReference>
<dbReference type="GO" id="GO:0045271">
    <property type="term" value="C:respiratory chain complex I"/>
    <property type="evidence" value="ECO:0007669"/>
    <property type="project" value="UniProtKB-ARBA"/>
</dbReference>
<evidence type="ECO:0000256" key="9">
    <source>
        <dbReference type="ARBA" id="ARBA00023136"/>
    </source>
</evidence>
<organism evidence="10 11">
    <name type="scientific">Culex pipiens pipiens</name>
    <name type="common">Northern house mosquito</name>
    <dbReference type="NCBI Taxonomy" id="38569"/>
    <lineage>
        <taxon>Eukaryota</taxon>
        <taxon>Metazoa</taxon>
        <taxon>Ecdysozoa</taxon>
        <taxon>Arthropoda</taxon>
        <taxon>Hexapoda</taxon>
        <taxon>Insecta</taxon>
        <taxon>Pterygota</taxon>
        <taxon>Neoptera</taxon>
        <taxon>Endopterygota</taxon>
        <taxon>Diptera</taxon>
        <taxon>Nematocera</taxon>
        <taxon>Culicoidea</taxon>
        <taxon>Culicidae</taxon>
        <taxon>Culicinae</taxon>
        <taxon>Culicini</taxon>
        <taxon>Culex</taxon>
        <taxon>Culex</taxon>
    </lineage>
</organism>
<accession>A0ABD1DVV3</accession>
<evidence type="ECO:0000256" key="5">
    <source>
        <dbReference type="ARBA" id="ARBA00022660"/>
    </source>
</evidence>
<proteinExistence type="inferred from homology"/>
<dbReference type="PANTHER" id="PTHR13094:SF1">
    <property type="entry name" value="NADH DEHYDROGENASE [UBIQUINONE] 1 BETA SUBCOMPLEX SUBUNIT 10"/>
    <property type="match status" value="1"/>
</dbReference>
<sequence>EQNFIKFPSTMPEAPARNPLESFMNSIASVVDGPVTWFRESVVEPNRKTYPWYHQKFRRVPTIDQCYTDDAVCFFEANNQFKRDK</sequence>
<evidence type="ECO:0000313" key="11">
    <source>
        <dbReference type="Proteomes" id="UP001562425"/>
    </source>
</evidence>
<evidence type="ECO:0000256" key="1">
    <source>
        <dbReference type="ARBA" id="ARBA00004443"/>
    </source>
</evidence>
<evidence type="ECO:0000256" key="4">
    <source>
        <dbReference type="ARBA" id="ARBA00022448"/>
    </source>
</evidence>
<dbReference type="Proteomes" id="UP001562425">
    <property type="component" value="Unassembled WGS sequence"/>
</dbReference>
<keyword evidence="11" id="KW-1185">Reference proteome</keyword>
<dbReference type="InterPro" id="IPR039993">
    <property type="entry name" value="NDUFB10"/>
</dbReference>
<evidence type="ECO:0000256" key="6">
    <source>
        <dbReference type="ARBA" id="ARBA00022792"/>
    </source>
</evidence>
<evidence type="ECO:0000313" key="10">
    <source>
        <dbReference type="EMBL" id="KAL1403295.1"/>
    </source>
</evidence>
<comment type="subcellular location">
    <subcellularLocation>
        <location evidence="1">Mitochondrion inner membrane</location>
        <topology evidence="1">Peripheral membrane protein</topology>
        <orientation evidence="1">Matrix side</orientation>
    </subcellularLocation>
</comment>
<evidence type="ECO:0000256" key="3">
    <source>
        <dbReference type="ARBA" id="ARBA00014109"/>
    </source>
</evidence>
<comment type="caution">
    <text evidence="10">The sequence shown here is derived from an EMBL/GenBank/DDBJ whole genome shotgun (WGS) entry which is preliminary data.</text>
</comment>
<keyword evidence="5" id="KW-0679">Respiratory chain</keyword>
<keyword evidence="4" id="KW-0813">Transport</keyword>